<protein>
    <submittedName>
        <fullName evidence="1">Uncharacterized protein</fullName>
    </submittedName>
</protein>
<dbReference type="Proteomes" id="UP000053237">
    <property type="component" value="Unassembled WGS sequence"/>
</dbReference>
<feature type="non-terminal residue" evidence="1">
    <location>
        <position position="1"/>
    </location>
</feature>
<evidence type="ECO:0000313" key="2">
    <source>
        <dbReference type="Proteomes" id="UP000053237"/>
    </source>
</evidence>
<reference evidence="1 2" key="1">
    <citation type="submission" date="2012-05" db="EMBL/GenBank/DDBJ databases">
        <title>Recombination and specialization in a pathogen metapopulation.</title>
        <authorList>
            <person name="Gardiner A."/>
            <person name="Kemen E."/>
            <person name="Schultz-Larsen T."/>
            <person name="MacLean D."/>
            <person name="Van Oosterhout C."/>
            <person name="Jones J.D.G."/>
        </authorList>
    </citation>
    <scope>NUCLEOTIDE SEQUENCE [LARGE SCALE GENOMIC DNA]</scope>
    <source>
        <strain evidence="1 2">Ac Nc2</strain>
    </source>
</reference>
<dbReference type="EMBL" id="CAIX01001593">
    <property type="protein sequence ID" value="CCI50872.1"/>
    <property type="molecule type" value="Genomic_DNA"/>
</dbReference>
<sequence>KREHFLAMEAVQRVMEQYRWSSDIEALSNSDAIRDSFVKKIRKIVWKELLSAVFPWPTIHFVLGVNLSTLGVGLCKVIYLNLFFSRFIPSSTTPYVSYVHSTVVCKYLIRSFATLTFDYLSQKNSANTIFVIFF</sequence>
<accession>A0A024GVJ4</accession>
<organism evidence="1 2">
    <name type="scientific">Albugo candida</name>
    <dbReference type="NCBI Taxonomy" id="65357"/>
    <lineage>
        <taxon>Eukaryota</taxon>
        <taxon>Sar</taxon>
        <taxon>Stramenopiles</taxon>
        <taxon>Oomycota</taxon>
        <taxon>Peronosporomycetes</taxon>
        <taxon>Albuginales</taxon>
        <taxon>Albuginaceae</taxon>
        <taxon>Albugo</taxon>
    </lineage>
</organism>
<keyword evidence="2" id="KW-1185">Reference proteome</keyword>
<name>A0A024GVJ4_9STRA</name>
<proteinExistence type="predicted"/>
<comment type="caution">
    <text evidence="1">The sequence shown here is derived from an EMBL/GenBank/DDBJ whole genome shotgun (WGS) entry which is preliminary data.</text>
</comment>
<evidence type="ECO:0000313" key="1">
    <source>
        <dbReference type="EMBL" id="CCI50872.1"/>
    </source>
</evidence>
<dbReference type="InParanoid" id="A0A024GVJ4"/>
<dbReference type="AlphaFoldDB" id="A0A024GVJ4"/>
<gene>
    <name evidence="1" type="ORF">BN9_133210</name>
</gene>